<feature type="compositionally biased region" description="Basic and acidic residues" evidence="1">
    <location>
        <begin position="75"/>
        <end position="86"/>
    </location>
</feature>
<dbReference type="EMBL" id="FJUW01000014">
    <property type="protein sequence ID" value="CZS98306.1"/>
    <property type="molecule type" value="Genomic_DNA"/>
</dbReference>
<dbReference type="Proteomes" id="UP000178129">
    <property type="component" value="Unassembled WGS sequence"/>
</dbReference>
<accession>A0A1E1KJV5</accession>
<comment type="caution">
    <text evidence="2">The sequence shown here is derived from an EMBL/GenBank/DDBJ whole genome shotgun (WGS) entry which is preliminary data.</text>
</comment>
<sequence length="135" mass="14670">MSASQQASVNKDPAAAPPNPLAYPRKNKWLQDDGHLVGLVRRKGKKDRTNYNVKLDAQFGKFAPEDWDPLLPPLTEKKKKEKEKKSTSGSGSSSSSSGSGKDDKEGLLGKLMFWKKKGKVEGKRKGKATGGISVT</sequence>
<evidence type="ECO:0000313" key="3">
    <source>
        <dbReference type="Proteomes" id="UP000178129"/>
    </source>
</evidence>
<feature type="region of interest" description="Disordered" evidence="1">
    <location>
        <begin position="62"/>
        <end position="107"/>
    </location>
</feature>
<gene>
    <name evidence="2" type="ORF">RCO7_08951</name>
</gene>
<evidence type="ECO:0000256" key="1">
    <source>
        <dbReference type="SAM" id="MobiDB-lite"/>
    </source>
</evidence>
<proteinExistence type="predicted"/>
<feature type="region of interest" description="Disordered" evidence="1">
    <location>
        <begin position="1"/>
        <end position="33"/>
    </location>
</feature>
<dbReference type="InParanoid" id="A0A1E1KJV5"/>
<evidence type="ECO:0000313" key="2">
    <source>
        <dbReference type="EMBL" id="CZS98306.1"/>
    </source>
</evidence>
<dbReference type="AlphaFoldDB" id="A0A1E1KJV5"/>
<organism evidence="2 3">
    <name type="scientific">Rhynchosporium graminicola</name>
    <dbReference type="NCBI Taxonomy" id="2792576"/>
    <lineage>
        <taxon>Eukaryota</taxon>
        <taxon>Fungi</taxon>
        <taxon>Dikarya</taxon>
        <taxon>Ascomycota</taxon>
        <taxon>Pezizomycotina</taxon>
        <taxon>Leotiomycetes</taxon>
        <taxon>Helotiales</taxon>
        <taxon>Ploettnerulaceae</taxon>
        <taxon>Rhynchosporium</taxon>
    </lineage>
</organism>
<name>A0A1E1KJV5_9HELO</name>
<protein>
    <submittedName>
        <fullName evidence="2">Uncharacterized protein</fullName>
    </submittedName>
</protein>
<feature type="compositionally biased region" description="Low complexity" evidence="1">
    <location>
        <begin position="87"/>
        <end position="99"/>
    </location>
</feature>
<reference evidence="3" key="1">
    <citation type="submission" date="2016-03" db="EMBL/GenBank/DDBJ databases">
        <authorList>
            <person name="Ploux O."/>
        </authorList>
    </citation>
    <scope>NUCLEOTIDE SEQUENCE [LARGE SCALE GENOMIC DNA]</scope>
    <source>
        <strain evidence="3">UK7</strain>
    </source>
</reference>
<keyword evidence="3" id="KW-1185">Reference proteome</keyword>